<comment type="caution">
    <text evidence="1">The sequence shown here is derived from an EMBL/GenBank/DDBJ whole genome shotgun (WGS) entry which is preliminary data.</text>
</comment>
<protein>
    <submittedName>
        <fullName evidence="1">Phosphoribosylpyrophosphate synthetase</fullName>
    </submittedName>
</protein>
<accession>A0ABR8JM45</accession>
<sequence>MQPQTYASESAALRDLARRGYVHDFNLTGPQQPDPSLDIGLNPDRFHIREVYRFEGESNPADECVVYAIESDSGAKGVLINAYGSDDDAQVSELVQLLAPLEASAQQPVAQQPRSAGSK</sequence>
<evidence type="ECO:0000313" key="1">
    <source>
        <dbReference type="EMBL" id="MBD2721072.1"/>
    </source>
</evidence>
<reference evidence="1 2" key="1">
    <citation type="submission" date="2020-09" db="EMBL/GenBank/DDBJ databases">
        <authorList>
            <person name="Kim M.K."/>
        </authorList>
    </citation>
    <scope>NUCLEOTIDE SEQUENCE [LARGE SCALE GENOMIC DNA]</scope>
    <source>
        <strain evidence="1 2">BT189</strain>
    </source>
</reference>
<evidence type="ECO:0000313" key="2">
    <source>
        <dbReference type="Proteomes" id="UP000606003"/>
    </source>
</evidence>
<keyword evidence="2" id="KW-1185">Reference proteome</keyword>
<dbReference type="EMBL" id="JACXAC010000001">
    <property type="protein sequence ID" value="MBD2721072.1"/>
    <property type="molecule type" value="Genomic_DNA"/>
</dbReference>
<proteinExistence type="predicted"/>
<dbReference type="Proteomes" id="UP000606003">
    <property type="component" value="Unassembled WGS sequence"/>
</dbReference>
<dbReference type="RefSeq" id="WP_190922333.1">
    <property type="nucleotide sequence ID" value="NZ_JACXAC010000001.1"/>
</dbReference>
<organism evidence="1 2">
    <name type="scientific">Hymenobacter armeniacus</name>
    <dbReference type="NCBI Taxonomy" id="2771358"/>
    <lineage>
        <taxon>Bacteria</taxon>
        <taxon>Pseudomonadati</taxon>
        <taxon>Bacteroidota</taxon>
        <taxon>Cytophagia</taxon>
        <taxon>Cytophagales</taxon>
        <taxon>Hymenobacteraceae</taxon>
        <taxon>Hymenobacter</taxon>
    </lineage>
</organism>
<name>A0ABR8JM45_9BACT</name>
<gene>
    <name evidence="1" type="ORF">IC234_02960</name>
</gene>